<dbReference type="Proteomes" id="UP000244248">
    <property type="component" value="Unassembled WGS sequence"/>
</dbReference>
<evidence type="ECO:0000259" key="15">
    <source>
        <dbReference type="Pfam" id="PF00205"/>
    </source>
</evidence>
<dbReference type="NCBIfam" id="TIGR00118">
    <property type="entry name" value="acolac_lg"/>
    <property type="match status" value="1"/>
</dbReference>
<dbReference type="EMBL" id="QANS01000005">
    <property type="protein sequence ID" value="PTU30792.1"/>
    <property type="molecule type" value="Genomic_DNA"/>
</dbReference>
<dbReference type="Pfam" id="PF02776">
    <property type="entry name" value="TPP_enzyme_N"/>
    <property type="match status" value="1"/>
</dbReference>
<dbReference type="CDD" id="cd02015">
    <property type="entry name" value="TPP_AHAS"/>
    <property type="match status" value="1"/>
</dbReference>
<evidence type="ECO:0000256" key="7">
    <source>
        <dbReference type="ARBA" id="ARBA00022679"/>
    </source>
</evidence>
<comment type="pathway">
    <text evidence="1 14">Amino-acid biosynthesis; L-isoleucine biosynthesis; L-isoleucine from 2-oxobutanoate: step 1/4.</text>
</comment>
<keyword evidence="7 14" id="KW-0808">Transferase</keyword>
<dbReference type="AlphaFoldDB" id="A0A2T5ME08"/>
<evidence type="ECO:0000256" key="11">
    <source>
        <dbReference type="ARBA" id="ARBA00023052"/>
    </source>
</evidence>
<keyword evidence="12 14" id="KW-0100">Branched-chain amino acid biosynthesis</keyword>
<keyword evidence="9" id="KW-0274">FAD</keyword>
<evidence type="ECO:0000256" key="10">
    <source>
        <dbReference type="ARBA" id="ARBA00022842"/>
    </source>
</evidence>
<evidence type="ECO:0000313" key="18">
    <source>
        <dbReference type="EMBL" id="PTU30792.1"/>
    </source>
</evidence>
<evidence type="ECO:0000256" key="6">
    <source>
        <dbReference type="ARBA" id="ARBA00022630"/>
    </source>
</evidence>
<dbReference type="InterPro" id="IPR011766">
    <property type="entry name" value="TPP_enzyme_TPP-bd"/>
</dbReference>
<keyword evidence="5 14" id="KW-0028">Amino-acid biosynthesis</keyword>
<comment type="similarity">
    <text evidence="3 14">Belongs to the TPP enzyme family.</text>
</comment>
<feature type="domain" description="Thiamine pyrophosphate enzyme central" evidence="15">
    <location>
        <begin position="191"/>
        <end position="326"/>
    </location>
</feature>
<comment type="cofactor">
    <cofactor evidence="14">
        <name>thiamine diphosphate</name>
        <dbReference type="ChEBI" id="CHEBI:58937"/>
    </cofactor>
    <text evidence="14">Binds 1 thiamine pyrophosphate per subunit.</text>
</comment>
<evidence type="ECO:0000256" key="3">
    <source>
        <dbReference type="ARBA" id="ARBA00007812"/>
    </source>
</evidence>
<evidence type="ECO:0000256" key="12">
    <source>
        <dbReference type="ARBA" id="ARBA00023304"/>
    </source>
</evidence>
<dbReference type="InterPro" id="IPR029035">
    <property type="entry name" value="DHS-like_NAD/FAD-binding_dom"/>
</dbReference>
<comment type="pathway">
    <text evidence="2 14">Amino-acid biosynthesis; L-valine biosynthesis; L-valine from pyruvate: step 1/4.</text>
</comment>
<keyword evidence="6" id="KW-0285">Flavoprotein</keyword>
<dbReference type="RefSeq" id="WP_107941160.1">
    <property type="nucleotide sequence ID" value="NZ_QANS01000005.1"/>
</dbReference>
<dbReference type="GO" id="GO:0050660">
    <property type="term" value="F:flavin adenine dinucleotide binding"/>
    <property type="evidence" value="ECO:0007669"/>
    <property type="project" value="InterPro"/>
</dbReference>
<evidence type="ECO:0000256" key="2">
    <source>
        <dbReference type="ARBA" id="ARBA00005025"/>
    </source>
</evidence>
<comment type="caution">
    <text evidence="18">The sequence shown here is derived from an EMBL/GenBank/DDBJ whole genome shotgun (WGS) entry which is preliminary data.</text>
</comment>
<reference evidence="18 19" key="1">
    <citation type="submission" date="2018-04" db="EMBL/GenBank/DDBJ databases">
        <title>Novel species isolated from glacier.</title>
        <authorList>
            <person name="Liu Q."/>
            <person name="Xin Y.-H."/>
        </authorList>
    </citation>
    <scope>NUCLEOTIDE SEQUENCE [LARGE SCALE GENOMIC DNA]</scope>
    <source>
        <strain evidence="18 19">GT1R17</strain>
    </source>
</reference>
<keyword evidence="11 14" id="KW-0786">Thiamine pyrophosphate</keyword>
<evidence type="ECO:0000259" key="17">
    <source>
        <dbReference type="Pfam" id="PF02776"/>
    </source>
</evidence>
<dbReference type="UniPathway" id="UPA00047">
    <property type="reaction ID" value="UER00055"/>
</dbReference>
<dbReference type="OrthoDB" id="9785953at2"/>
<name>A0A2T5ME08_9GAMM</name>
<dbReference type="PANTHER" id="PTHR18968">
    <property type="entry name" value="THIAMINE PYROPHOSPHATE ENZYMES"/>
    <property type="match status" value="1"/>
</dbReference>
<dbReference type="FunFam" id="3.40.50.970:FF:000016">
    <property type="entry name" value="Acetolactate synthase"/>
    <property type="match status" value="1"/>
</dbReference>
<evidence type="ECO:0000256" key="4">
    <source>
        <dbReference type="ARBA" id="ARBA00013145"/>
    </source>
</evidence>
<dbReference type="GO" id="GO:0009097">
    <property type="term" value="P:isoleucine biosynthetic process"/>
    <property type="evidence" value="ECO:0007669"/>
    <property type="project" value="UniProtKB-UniPathway"/>
</dbReference>
<keyword evidence="19" id="KW-1185">Reference proteome</keyword>
<evidence type="ECO:0000313" key="19">
    <source>
        <dbReference type="Proteomes" id="UP000244248"/>
    </source>
</evidence>
<dbReference type="InterPro" id="IPR012000">
    <property type="entry name" value="Thiamin_PyroP_enz_cen_dom"/>
</dbReference>
<dbReference type="GO" id="GO:0000287">
    <property type="term" value="F:magnesium ion binding"/>
    <property type="evidence" value="ECO:0007669"/>
    <property type="project" value="UniProtKB-UniRule"/>
</dbReference>
<dbReference type="SUPFAM" id="SSF52467">
    <property type="entry name" value="DHS-like NAD/FAD-binding domain"/>
    <property type="match status" value="1"/>
</dbReference>
<evidence type="ECO:0000256" key="8">
    <source>
        <dbReference type="ARBA" id="ARBA00022723"/>
    </source>
</evidence>
<dbReference type="FunFam" id="3.40.50.1220:FF:000008">
    <property type="entry name" value="Acetolactate synthase"/>
    <property type="match status" value="1"/>
</dbReference>
<dbReference type="PROSITE" id="PS00187">
    <property type="entry name" value="TPP_ENZYMES"/>
    <property type="match status" value="1"/>
</dbReference>
<dbReference type="InterPro" id="IPR012001">
    <property type="entry name" value="Thiamin_PyroP_enz_TPP-bd_dom"/>
</dbReference>
<dbReference type="Pfam" id="PF02775">
    <property type="entry name" value="TPP_enzyme_C"/>
    <property type="match status" value="1"/>
</dbReference>
<gene>
    <name evidence="18" type="primary">ilvB</name>
    <name evidence="18" type="ORF">CJD38_14680</name>
</gene>
<evidence type="ECO:0000256" key="5">
    <source>
        <dbReference type="ARBA" id="ARBA00022605"/>
    </source>
</evidence>
<dbReference type="GO" id="GO:0030976">
    <property type="term" value="F:thiamine pyrophosphate binding"/>
    <property type="evidence" value="ECO:0007669"/>
    <property type="project" value="UniProtKB-UniRule"/>
</dbReference>
<dbReference type="CDD" id="cd07035">
    <property type="entry name" value="TPP_PYR_POX_like"/>
    <property type="match status" value="1"/>
</dbReference>
<organism evidence="18 19">
    <name type="scientific">Stenotrophobium rhamnosiphilum</name>
    <dbReference type="NCBI Taxonomy" id="2029166"/>
    <lineage>
        <taxon>Bacteria</taxon>
        <taxon>Pseudomonadati</taxon>
        <taxon>Pseudomonadota</taxon>
        <taxon>Gammaproteobacteria</taxon>
        <taxon>Nevskiales</taxon>
        <taxon>Nevskiaceae</taxon>
        <taxon>Stenotrophobium</taxon>
    </lineage>
</organism>
<dbReference type="GO" id="GO:0009099">
    <property type="term" value="P:L-valine biosynthetic process"/>
    <property type="evidence" value="ECO:0007669"/>
    <property type="project" value="UniProtKB-UniPathway"/>
</dbReference>
<feature type="domain" description="Thiamine pyrophosphate enzyme TPP-binding" evidence="16">
    <location>
        <begin position="382"/>
        <end position="529"/>
    </location>
</feature>
<evidence type="ECO:0000256" key="13">
    <source>
        <dbReference type="ARBA" id="ARBA00048670"/>
    </source>
</evidence>
<comment type="catalytic activity">
    <reaction evidence="13 14">
        <text>2 pyruvate + H(+) = (2S)-2-acetolactate + CO2</text>
        <dbReference type="Rhea" id="RHEA:25249"/>
        <dbReference type="ChEBI" id="CHEBI:15361"/>
        <dbReference type="ChEBI" id="CHEBI:15378"/>
        <dbReference type="ChEBI" id="CHEBI:16526"/>
        <dbReference type="ChEBI" id="CHEBI:58476"/>
        <dbReference type="EC" id="2.2.1.6"/>
    </reaction>
</comment>
<keyword evidence="10 14" id="KW-0460">Magnesium</keyword>
<dbReference type="FunFam" id="3.40.50.970:FF:000007">
    <property type="entry name" value="Acetolactate synthase"/>
    <property type="match status" value="1"/>
</dbReference>
<accession>A0A2T5ME08</accession>
<comment type="cofactor">
    <cofactor evidence="14">
        <name>Mg(2+)</name>
        <dbReference type="ChEBI" id="CHEBI:18420"/>
    </cofactor>
    <text evidence="14">Binds 1 Mg(2+) ion per subunit.</text>
</comment>
<evidence type="ECO:0000256" key="1">
    <source>
        <dbReference type="ARBA" id="ARBA00004974"/>
    </source>
</evidence>
<dbReference type="Pfam" id="PF00205">
    <property type="entry name" value="TPP_enzyme_M"/>
    <property type="match status" value="1"/>
</dbReference>
<evidence type="ECO:0000256" key="14">
    <source>
        <dbReference type="RuleBase" id="RU003591"/>
    </source>
</evidence>
<dbReference type="InterPro" id="IPR000399">
    <property type="entry name" value="TPP-bd_CS"/>
</dbReference>
<dbReference type="UniPathway" id="UPA00049">
    <property type="reaction ID" value="UER00059"/>
</dbReference>
<dbReference type="InterPro" id="IPR045229">
    <property type="entry name" value="TPP_enz"/>
</dbReference>
<feature type="domain" description="Thiamine pyrophosphate enzyme N-terminal TPP-binding" evidence="17">
    <location>
        <begin position="4"/>
        <end position="115"/>
    </location>
</feature>
<keyword evidence="8 14" id="KW-0479">Metal-binding</keyword>
<dbReference type="Gene3D" id="3.40.50.1220">
    <property type="entry name" value="TPP-binding domain"/>
    <property type="match status" value="1"/>
</dbReference>
<dbReference type="PANTHER" id="PTHR18968:SF170">
    <property type="entry name" value="ACETOLACTATE SYNTHASE ISOZYME 1 LARGE SUBUNIT"/>
    <property type="match status" value="1"/>
</dbReference>
<sequence>MDISGAELIVQLLERQGVKIVAGIPGGAVLPLYQALGASTQIRHVLARHEQGAGFIAQGMARVTGRAAVCIATSGPGVTNLLTALADAKADSIPMVCITGQVSRHLMGTDAFQEVKTGYLAETITKANFIARSASDLLDLIPEAFRIAEGGRPGPVLIDVPKDVQIERITISDLPAPGRAYAMPILDHALIAEAAAMIDAAKRPVLYLGGGVVKARAQADALALAERAALPAAATLMALGAMPSGHPLALGMLGMHGARFTNQVMDDADLVIAVGARFDDRATGRVDRFCANAKIIHIDVDRREFGKIKKPTLAIEADAGEALRALWPLVKAQMRNDWLLHVAALRRQMPLRTPGLHDPRTPYGIVRAVAEIVGPDAAVTTDVGQHQMWVAQSYPFQRPDRWLTSGGLGTMGFGLPAAIGAALALPDTLAVCFSGDGSLLMNVQEFATLAELDLNVKIVVLDNAALGMVHQQQTLFYGSNTASQFQRPTDLCALAQAFGVPAIDLEETEDARIALQEAFEVPGPCLIRVPVTMQHHVMPMVFSGKANTEAIDA</sequence>
<dbReference type="InterPro" id="IPR012846">
    <property type="entry name" value="Acetolactate_synth_lsu"/>
</dbReference>
<protein>
    <recommendedName>
        <fullName evidence="4 14">Acetolactate synthase</fullName>
        <ecNumber evidence="4 14">2.2.1.6</ecNumber>
    </recommendedName>
</protein>
<dbReference type="InterPro" id="IPR029061">
    <property type="entry name" value="THDP-binding"/>
</dbReference>
<dbReference type="EC" id="2.2.1.6" evidence="4 14"/>
<dbReference type="Gene3D" id="3.40.50.970">
    <property type="match status" value="2"/>
</dbReference>
<dbReference type="SUPFAM" id="SSF52518">
    <property type="entry name" value="Thiamin diphosphate-binding fold (THDP-binding)"/>
    <property type="match status" value="2"/>
</dbReference>
<proteinExistence type="inferred from homology"/>
<evidence type="ECO:0000256" key="9">
    <source>
        <dbReference type="ARBA" id="ARBA00022827"/>
    </source>
</evidence>
<dbReference type="GO" id="GO:0005948">
    <property type="term" value="C:acetolactate synthase complex"/>
    <property type="evidence" value="ECO:0007669"/>
    <property type="project" value="TreeGrafter"/>
</dbReference>
<evidence type="ECO:0000259" key="16">
    <source>
        <dbReference type="Pfam" id="PF02775"/>
    </source>
</evidence>
<dbReference type="InterPro" id="IPR039368">
    <property type="entry name" value="AHAS_TPP"/>
</dbReference>
<dbReference type="GO" id="GO:0003984">
    <property type="term" value="F:acetolactate synthase activity"/>
    <property type="evidence" value="ECO:0007669"/>
    <property type="project" value="UniProtKB-EC"/>
</dbReference>